<dbReference type="PANTHER" id="PTHR32089">
    <property type="entry name" value="METHYL-ACCEPTING CHEMOTAXIS PROTEIN MCPB"/>
    <property type="match status" value="1"/>
</dbReference>
<dbReference type="Gene3D" id="6.10.340.10">
    <property type="match status" value="1"/>
</dbReference>
<evidence type="ECO:0000256" key="1">
    <source>
        <dbReference type="ARBA" id="ARBA00023224"/>
    </source>
</evidence>
<keyword evidence="1 3" id="KW-0807">Transducer</keyword>
<name>A0A928VN97_9CYAN</name>
<dbReference type="Pfam" id="PF00015">
    <property type="entry name" value="MCPsignal"/>
    <property type="match status" value="1"/>
</dbReference>
<dbReference type="AlphaFoldDB" id="A0A928VN97"/>
<dbReference type="GO" id="GO:0007165">
    <property type="term" value="P:signal transduction"/>
    <property type="evidence" value="ECO:0007669"/>
    <property type="project" value="UniProtKB-KW"/>
</dbReference>
<keyword evidence="4" id="KW-0812">Transmembrane</keyword>
<dbReference type="RefSeq" id="WP_264323918.1">
    <property type="nucleotide sequence ID" value="NZ_JADEXQ010000011.1"/>
</dbReference>
<organism evidence="7 8">
    <name type="scientific">Romeriopsis navalis LEGE 11480</name>
    <dbReference type="NCBI Taxonomy" id="2777977"/>
    <lineage>
        <taxon>Bacteria</taxon>
        <taxon>Bacillati</taxon>
        <taxon>Cyanobacteriota</taxon>
        <taxon>Cyanophyceae</taxon>
        <taxon>Leptolyngbyales</taxon>
        <taxon>Leptolyngbyaceae</taxon>
        <taxon>Romeriopsis</taxon>
        <taxon>Romeriopsis navalis</taxon>
    </lineage>
</organism>
<evidence type="ECO:0000256" key="2">
    <source>
        <dbReference type="ARBA" id="ARBA00029447"/>
    </source>
</evidence>
<evidence type="ECO:0000313" key="7">
    <source>
        <dbReference type="EMBL" id="MBE9029099.1"/>
    </source>
</evidence>
<sequence length="840" mass="90521">MIKASSVKPNIIADTKQTLPRRLLLSVLPLVLVPLLVAGGLGYTISRNRGREAELKRVRKDGIDISLATESIFKGKQDIIEVVRQSPEILALFAKSKETVASQGLNKLNLSKPENLEALEKRFDGLHQLETNPEINTYLKRLLRTDGLAEIFITDRNGFTLAAGEPTSDFVQSDEKWWQAANSNGSFIDEPEFDESAQQSVVATARKIYDPAGLESLGVVKMAIKTDFFQKELARFVQKEMVDGEQIQLIDSKSGNVVTTITKEKLKTETKAKQQLLGGKKIQQISQQVVKANLGGFDYDGLEAFKQNLSRIGGFELVGDLDITALGGSGQAEAQVKQVKNRQDKGHRDTKYRINGVLIKLGDRYYSLTAVRGTDLVAVSSEEARIVNAAGQESLNVFIGSSLILSILGSFFVLLLARNLAQPLVELTKTAEEVAEGKLDLRVDGQGTVETRTLATAFNRLLDEVQGLLGKQEKLAAEQGRQRDELEGDIMQLMDDVSDASEGDLTVRAQLSATDVGIVADLFNSIIENLRNTAMQVKTSSGQVGMSLDVNAEGIRSLATQAIAEANSLRQTMQSVEEVSMSIQTVANNADQASKLTDETYASVQDGSEYMDKTVDSILNLRSTVGETAKKIKRLGESAQKISQTVSLIDEIALKTNLLAVNASVEAARAGELGQGFTAVAEQVGALAEQSASATKEIAQIVSAIQAETQEVVGAIETGTAQVVDSTQLVESTKQRLTQVLQKSAQINQLMRSISESTTAQTAAADVVTNQVKSATVESEQRAKASEQMAQAIQDTAEIARSLQESVAQFKVADTADLADAAPSIDVQAAAVEEGTQAAV</sequence>
<dbReference type="PROSITE" id="PS50885">
    <property type="entry name" value="HAMP"/>
    <property type="match status" value="1"/>
</dbReference>
<dbReference type="GO" id="GO:0016020">
    <property type="term" value="C:membrane"/>
    <property type="evidence" value="ECO:0007669"/>
    <property type="project" value="InterPro"/>
</dbReference>
<dbReference type="SMART" id="SM00283">
    <property type="entry name" value="MA"/>
    <property type="match status" value="1"/>
</dbReference>
<dbReference type="Pfam" id="PF00672">
    <property type="entry name" value="HAMP"/>
    <property type="match status" value="1"/>
</dbReference>
<dbReference type="PROSITE" id="PS50111">
    <property type="entry name" value="CHEMOTAXIS_TRANSDUC_2"/>
    <property type="match status" value="1"/>
</dbReference>
<dbReference type="Proteomes" id="UP000625316">
    <property type="component" value="Unassembled WGS sequence"/>
</dbReference>
<keyword evidence="4" id="KW-0472">Membrane</keyword>
<feature type="domain" description="HAMP" evidence="6">
    <location>
        <begin position="418"/>
        <end position="470"/>
    </location>
</feature>
<evidence type="ECO:0000259" key="5">
    <source>
        <dbReference type="PROSITE" id="PS50111"/>
    </source>
</evidence>
<dbReference type="CDD" id="cd11386">
    <property type="entry name" value="MCP_signal"/>
    <property type="match status" value="1"/>
</dbReference>
<keyword evidence="4" id="KW-1133">Transmembrane helix</keyword>
<dbReference type="Gene3D" id="1.10.287.950">
    <property type="entry name" value="Methyl-accepting chemotaxis protein"/>
    <property type="match status" value="1"/>
</dbReference>
<dbReference type="PANTHER" id="PTHR32089:SF114">
    <property type="entry name" value="METHYL-ACCEPTING CHEMOTAXIS PROTEIN MCPB"/>
    <property type="match status" value="1"/>
</dbReference>
<dbReference type="SUPFAM" id="SSF58104">
    <property type="entry name" value="Methyl-accepting chemotaxis protein (MCP) signaling domain"/>
    <property type="match status" value="1"/>
</dbReference>
<feature type="transmembrane region" description="Helical" evidence="4">
    <location>
        <begin position="23"/>
        <end position="46"/>
    </location>
</feature>
<dbReference type="EMBL" id="JADEXQ010000011">
    <property type="protein sequence ID" value="MBE9029099.1"/>
    <property type="molecule type" value="Genomic_DNA"/>
</dbReference>
<dbReference type="InterPro" id="IPR004089">
    <property type="entry name" value="MCPsignal_dom"/>
</dbReference>
<comment type="similarity">
    <text evidence="2">Belongs to the methyl-accepting chemotaxis (MCP) protein family.</text>
</comment>
<evidence type="ECO:0000256" key="4">
    <source>
        <dbReference type="SAM" id="Phobius"/>
    </source>
</evidence>
<gene>
    <name evidence="7" type="ORF">IQ266_04900</name>
</gene>
<dbReference type="InterPro" id="IPR003660">
    <property type="entry name" value="HAMP_dom"/>
</dbReference>
<dbReference type="CDD" id="cd06225">
    <property type="entry name" value="HAMP"/>
    <property type="match status" value="1"/>
</dbReference>
<evidence type="ECO:0000256" key="3">
    <source>
        <dbReference type="PROSITE-ProRule" id="PRU00284"/>
    </source>
</evidence>
<proteinExistence type="inferred from homology"/>
<comment type="caution">
    <text evidence="7">The sequence shown here is derived from an EMBL/GenBank/DDBJ whole genome shotgun (WGS) entry which is preliminary data.</text>
</comment>
<feature type="domain" description="Methyl-accepting transducer" evidence="5">
    <location>
        <begin position="540"/>
        <end position="776"/>
    </location>
</feature>
<protein>
    <submittedName>
        <fullName evidence="7">HAMP domain-containing protein</fullName>
    </submittedName>
</protein>
<keyword evidence="8" id="KW-1185">Reference proteome</keyword>
<reference evidence="7" key="1">
    <citation type="submission" date="2020-10" db="EMBL/GenBank/DDBJ databases">
        <authorList>
            <person name="Castelo-Branco R."/>
            <person name="Eusebio N."/>
            <person name="Adriana R."/>
            <person name="Vieira A."/>
            <person name="Brugerolle De Fraissinette N."/>
            <person name="Rezende De Castro R."/>
            <person name="Schneider M.P."/>
            <person name="Vasconcelos V."/>
            <person name="Leao P.N."/>
        </authorList>
    </citation>
    <scope>NUCLEOTIDE SEQUENCE</scope>
    <source>
        <strain evidence="7">LEGE 11480</strain>
    </source>
</reference>
<accession>A0A928VN97</accession>
<evidence type="ECO:0000259" key="6">
    <source>
        <dbReference type="PROSITE" id="PS50885"/>
    </source>
</evidence>
<evidence type="ECO:0000313" key="8">
    <source>
        <dbReference type="Proteomes" id="UP000625316"/>
    </source>
</evidence>
<dbReference type="SUPFAM" id="SSF158472">
    <property type="entry name" value="HAMP domain-like"/>
    <property type="match status" value="1"/>
</dbReference>
<dbReference type="SMART" id="SM00304">
    <property type="entry name" value="HAMP"/>
    <property type="match status" value="2"/>
</dbReference>
<dbReference type="Gene3D" id="3.30.450.20">
    <property type="entry name" value="PAS domain"/>
    <property type="match status" value="1"/>
</dbReference>